<dbReference type="EMBL" id="KX349290">
    <property type="protein sequence ID" value="AOO11334.1"/>
    <property type="molecule type" value="Genomic_DNA"/>
</dbReference>
<reference evidence="10 11" key="1">
    <citation type="journal article" date="2016" name="Environ. Microbiol.">
        <title>Genomic diversification of marine cyanophages into stable ecotypes.</title>
        <authorList>
            <person name="Marston M.F."/>
            <person name="Martiny J.B."/>
        </authorList>
    </citation>
    <scope>NUCLEOTIDE SEQUENCE [LARGE SCALE GENOMIC DNA]</scope>
    <source>
        <strain evidence="1">RW_01_0212_WH8101</strain>
        <strain evidence="2">RW_06_0613</strain>
        <strain evidence="3">RW_08_0711</strain>
        <strain evidence="4">RW_22_0300</strain>
        <strain evidence="5">RW_25_1112</strain>
    </source>
</reference>
<evidence type="ECO:0000313" key="3">
    <source>
        <dbReference type="EMBL" id="AOO10888.1"/>
    </source>
</evidence>
<dbReference type="Proteomes" id="UP000301260">
    <property type="component" value="Segment"/>
</dbReference>
<evidence type="ECO:0000313" key="14">
    <source>
        <dbReference type="Proteomes" id="UP000299832"/>
    </source>
</evidence>
<dbReference type="Proteomes" id="UP000304735">
    <property type="component" value="Segment"/>
</dbReference>
<dbReference type="EMBL" id="MK493322">
    <property type="protein sequence ID" value="QBQ75186.1"/>
    <property type="molecule type" value="Genomic_DNA"/>
</dbReference>
<dbReference type="Proteomes" id="UP000301580">
    <property type="component" value="Segment"/>
</dbReference>
<evidence type="ECO:0000313" key="1">
    <source>
        <dbReference type="EMBL" id="AOO10227.1"/>
    </source>
</evidence>
<dbReference type="Proteomes" id="UP000225361">
    <property type="component" value="Segment"/>
</dbReference>
<dbReference type="EMBL" id="KX349285">
    <property type="protein sequence ID" value="AOO10227.1"/>
    <property type="molecule type" value="Genomic_DNA"/>
</dbReference>
<evidence type="ECO:0000313" key="10">
    <source>
        <dbReference type="Proteomes" id="UP000222384"/>
    </source>
</evidence>
<dbReference type="EMBL" id="MK493324">
    <property type="protein sequence ID" value="QBQ75628.1"/>
    <property type="molecule type" value="Genomic_DNA"/>
</dbReference>
<protein>
    <submittedName>
        <fullName evidence="2">Uncharacterized protein</fullName>
    </submittedName>
</protein>
<evidence type="ECO:0000313" key="11">
    <source>
        <dbReference type="Proteomes" id="UP000223306"/>
    </source>
</evidence>
<dbReference type="EMBL" id="KX349288">
    <property type="protein sequence ID" value="AOO10888.1"/>
    <property type="molecule type" value="Genomic_DNA"/>
</dbReference>
<dbReference type="EMBL" id="MK493325">
    <property type="protein sequence ID" value="QBQ75849.1"/>
    <property type="molecule type" value="Genomic_DNA"/>
</dbReference>
<evidence type="ECO:0000313" key="7">
    <source>
        <dbReference type="EMBL" id="QBQ75407.1"/>
    </source>
</evidence>
<sequence>MEINDLEEIKEIFACLKDNEEAHKIVNECIIKIGERLKDIEDAIQELPTPDKTYYKPKGAEDYLTLKQNLDNIYERLNKLENGM</sequence>
<gene>
    <name evidence="6" type="ORF">RW010115_079</name>
    <name evidence="1" type="ORF">RW01021201_079</name>
    <name evidence="7" type="ORF">RW030617_079</name>
    <name evidence="2" type="ORF">RW060613_079</name>
    <name evidence="3" type="ORF">RW080711_079</name>
    <name evidence="8" type="ORF">RW220214_078</name>
    <name evidence="4" type="ORF">RW220300_080</name>
    <name evidence="5" type="ORF">RW251112_079</name>
    <name evidence="9" type="ORF">RW620316_079</name>
</gene>
<dbReference type="EMBL" id="MK493323">
    <property type="protein sequence ID" value="QBQ75407.1"/>
    <property type="molecule type" value="Genomic_DNA"/>
</dbReference>
<evidence type="ECO:0000313" key="6">
    <source>
        <dbReference type="EMBL" id="QBQ75186.1"/>
    </source>
</evidence>
<evidence type="ECO:0000313" key="12">
    <source>
        <dbReference type="Proteomes" id="UP000224173"/>
    </source>
</evidence>
<dbReference type="Proteomes" id="UP000224173">
    <property type="component" value="Segment"/>
</dbReference>
<evidence type="ECO:0000313" key="5">
    <source>
        <dbReference type="EMBL" id="AOO11334.1"/>
    </source>
</evidence>
<dbReference type="EMBL" id="KX349287">
    <property type="protein sequence ID" value="AOO10667.1"/>
    <property type="molecule type" value="Genomic_DNA"/>
</dbReference>
<dbReference type="Proteomes" id="UP000223306">
    <property type="component" value="Segment"/>
</dbReference>
<dbReference type="Proteomes" id="UP000226351">
    <property type="component" value="Segment"/>
</dbReference>
<evidence type="ECO:0000313" key="15">
    <source>
        <dbReference type="Proteomes" id="UP000301260"/>
    </source>
</evidence>
<dbReference type="EMBL" id="KX349289">
    <property type="protein sequence ID" value="AOO11111.1"/>
    <property type="molecule type" value="Genomic_DNA"/>
</dbReference>
<dbReference type="Proteomes" id="UP000299832">
    <property type="component" value="Genome"/>
</dbReference>
<evidence type="ECO:0000313" key="4">
    <source>
        <dbReference type="EMBL" id="AOO11111.1"/>
    </source>
</evidence>
<evidence type="ECO:0000313" key="9">
    <source>
        <dbReference type="EMBL" id="QBQ75849.1"/>
    </source>
</evidence>
<proteinExistence type="predicted"/>
<name>A0A1D7SAJ6_9CAUD</name>
<keyword evidence="13" id="KW-1185">Reference proteome</keyword>
<evidence type="ECO:0000313" key="2">
    <source>
        <dbReference type="EMBL" id="AOO10667.1"/>
    </source>
</evidence>
<evidence type="ECO:0000313" key="13">
    <source>
        <dbReference type="Proteomes" id="UP000226351"/>
    </source>
</evidence>
<dbReference type="Proteomes" id="UP000222384">
    <property type="component" value="Genome"/>
</dbReference>
<evidence type="ECO:0000313" key="8">
    <source>
        <dbReference type="EMBL" id="QBQ75628.1"/>
    </source>
</evidence>
<accession>A0A1D7SAJ6</accession>
<organism evidence="2 12">
    <name type="scientific">Synechococcus phage S-RIM8</name>
    <dbReference type="NCBI Taxonomy" id="756278"/>
    <lineage>
        <taxon>Viruses</taxon>
        <taxon>Duplodnaviria</taxon>
        <taxon>Heunggongvirae</taxon>
        <taxon>Uroviricota</taxon>
        <taxon>Caudoviricetes</taxon>
        <taxon>Pantevenvirales</taxon>
        <taxon>Kyanoviridae</taxon>
        <taxon>Neptunevirus</taxon>
        <taxon>Neptunevirus srim18</taxon>
    </lineage>
</organism>
<reference evidence="14 15" key="2">
    <citation type="submission" date="2019-02" db="EMBL/GenBank/DDBJ databases">
        <title>Diversity in Cyanophage Genomes from Southern New England Coastal Waters.</title>
        <authorList>
            <person name="Marston M.F."/>
        </authorList>
    </citation>
    <scope>NUCLEOTIDE SEQUENCE [LARGE SCALE GENOMIC DNA]</scope>
    <source>
        <strain evidence="6">RW_01_0115_WH8101</strain>
        <strain evidence="7">RW_03_0617</strain>
        <strain evidence="8">RW_22_0214</strain>
        <strain evidence="9">RW_62_0316</strain>
    </source>
</reference>